<reference evidence="2 3" key="1">
    <citation type="submission" date="2021-12" db="EMBL/GenBank/DDBJ databases">
        <title>High titer production of polyol ester of fatty acids by Rhodotorula paludigena BS15 towards product separation-free biomass refinery.</title>
        <authorList>
            <person name="Mano J."/>
            <person name="Ono H."/>
            <person name="Tanaka T."/>
            <person name="Naito K."/>
            <person name="Sushida H."/>
            <person name="Ike M."/>
            <person name="Tokuyasu K."/>
            <person name="Kitaoka M."/>
        </authorList>
    </citation>
    <scope>NUCLEOTIDE SEQUENCE [LARGE SCALE GENOMIC DNA]</scope>
    <source>
        <strain evidence="2 3">BS15</strain>
    </source>
</reference>
<feature type="compositionally biased region" description="Acidic residues" evidence="1">
    <location>
        <begin position="465"/>
        <end position="478"/>
    </location>
</feature>
<dbReference type="AlphaFoldDB" id="A0AAV5GBY0"/>
<gene>
    <name evidence="2" type="ORF">Rhopal_000753-T1</name>
</gene>
<feature type="compositionally biased region" description="Acidic residues" evidence="1">
    <location>
        <begin position="437"/>
        <end position="454"/>
    </location>
</feature>
<sequence>MDPLKQSVLTPPLGGESAEPAGTSSVTPVNELDAARARIRQLETLLREKGVAVPEDPGQADKVSPSEEDAFSDEDDEDAGIEPIFDEKDQCFRCADCAGEIGGDQCQFCGLEYEVTAEMRALDAERAETPPQHDIFEDSLSLGPATPFADKQDELDFLTTTLGYTWEMVARFDAAYDCETRCVVLKADEGLWRRVAAHGWVEARSETESDSQHSAAPQTDAGPVAGSVEPQAPEAAASDDMAPEVDSDAEPSLTSEDSGPDDDIAWRLFLPVAWPLFLPASDPFGELFLATLVDGMVDAIEMGGKARWVTLDEGEAGFVTRCVAEDEEVVAGEDGKFVLQKGGKKTKGDKEKEKEADTDDGKETDEVNSGDEPRVTTRPVWWPLDPDRVYVYALNETDELGWIKGADESDSDKSPEEDDEEGGELEGAHAVQQGGDGDGEDQETNEEAMETEGSETERIVAEGENGSDDDRDDEMDDA</sequence>
<comment type="caution">
    <text evidence="2">The sequence shown here is derived from an EMBL/GenBank/DDBJ whole genome shotgun (WGS) entry which is preliminary data.</text>
</comment>
<feature type="compositionally biased region" description="Basic and acidic residues" evidence="1">
    <location>
        <begin position="346"/>
        <end position="375"/>
    </location>
</feature>
<feature type="region of interest" description="Disordered" evidence="1">
    <location>
        <begin position="340"/>
        <end position="380"/>
    </location>
</feature>
<feature type="region of interest" description="Disordered" evidence="1">
    <location>
        <begin position="46"/>
        <end position="76"/>
    </location>
</feature>
<feature type="compositionally biased region" description="Acidic residues" evidence="1">
    <location>
        <begin position="415"/>
        <end position="424"/>
    </location>
</feature>
<feature type="region of interest" description="Disordered" evidence="1">
    <location>
        <begin position="1"/>
        <end position="32"/>
    </location>
</feature>
<organism evidence="2 3">
    <name type="scientific">Rhodotorula paludigena</name>
    <dbReference type="NCBI Taxonomy" id="86838"/>
    <lineage>
        <taxon>Eukaryota</taxon>
        <taxon>Fungi</taxon>
        <taxon>Dikarya</taxon>
        <taxon>Basidiomycota</taxon>
        <taxon>Pucciniomycotina</taxon>
        <taxon>Microbotryomycetes</taxon>
        <taxon>Sporidiobolales</taxon>
        <taxon>Sporidiobolaceae</taxon>
        <taxon>Rhodotorula</taxon>
    </lineage>
</organism>
<feature type="region of interest" description="Disordered" evidence="1">
    <location>
        <begin position="203"/>
        <end position="260"/>
    </location>
</feature>
<name>A0AAV5GBY0_9BASI</name>
<evidence type="ECO:0000256" key="1">
    <source>
        <dbReference type="SAM" id="MobiDB-lite"/>
    </source>
</evidence>
<dbReference type="Proteomes" id="UP001342314">
    <property type="component" value="Unassembled WGS sequence"/>
</dbReference>
<evidence type="ECO:0000313" key="2">
    <source>
        <dbReference type="EMBL" id="GJN87798.1"/>
    </source>
</evidence>
<feature type="region of interest" description="Disordered" evidence="1">
    <location>
        <begin position="402"/>
        <end position="478"/>
    </location>
</feature>
<feature type="compositionally biased region" description="Basic and acidic residues" evidence="1">
    <location>
        <begin position="405"/>
        <end position="414"/>
    </location>
</feature>
<proteinExistence type="predicted"/>
<feature type="compositionally biased region" description="Acidic residues" evidence="1">
    <location>
        <begin position="66"/>
        <end position="76"/>
    </location>
</feature>
<accession>A0AAV5GBY0</accession>
<evidence type="ECO:0000313" key="3">
    <source>
        <dbReference type="Proteomes" id="UP001342314"/>
    </source>
</evidence>
<protein>
    <submittedName>
        <fullName evidence="2">Uncharacterized protein</fullName>
    </submittedName>
</protein>
<dbReference type="EMBL" id="BQKY01000002">
    <property type="protein sequence ID" value="GJN87798.1"/>
    <property type="molecule type" value="Genomic_DNA"/>
</dbReference>
<keyword evidence="3" id="KW-1185">Reference proteome</keyword>